<comment type="caution">
    <text evidence="2">The sequence shown here is derived from an EMBL/GenBank/DDBJ whole genome shotgun (WGS) entry which is preliminary data.</text>
</comment>
<dbReference type="Gene3D" id="3.30.70.2650">
    <property type="match status" value="1"/>
</dbReference>
<dbReference type="Proteomes" id="UP000178935">
    <property type="component" value="Unassembled WGS sequence"/>
</dbReference>
<dbReference type="InterPro" id="IPR048846">
    <property type="entry name" value="PaaX-like_central"/>
</dbReference>
<accession>A0A1G2JQ95</accession>
<dbReference type="EMBL" id="MHPU01000008">
    <property type="protein sequence ID" value="OGZ89314.1"/>
    <property type="molecule type" value="Genomic_DNA"/>
</dbReference>
<name>A0A1G2JQ95_9BACT</name>
<evidence type="ECO:0000313" key="2">
    <source>
        <dbReference type="EMBL" id="OGZ89314.1"/>
    </source>
</evidence>
<dbReference type="Pfam" id="PF20803">
    <property type="entry name" value="PaaX_M"/>
    <property type="match status" value="1"/>
</dbReference>
<feature type="domain" description="Transcriptional repressor PaaX-like central Cas2-like" evidence="1">
    <location>
        <begin position="84"/>
        <end position="150"/>
    </location>
</feature>
<dbReference type="AlphaFoldDB" id="A0A1G2JQ95"/>
<organism evidence="2 3">
    <name type="scientific">Candidatus Staskawiczbacteria bacterium RIFOXYD1_FULL_32_13</name>
    <dbReference type="NCBI Taxonomy" id="1802234"/>
    <lineage>
        <taxon>Bacteria</taxon>
        <taxon>Candidatus Staskawicziibacteriota</taxon>
    </lineage>
</organism>
<sequence length="169" mass="20150">MLGVIALGFCYTPGQQRKVLRAIGKELFNTSDHDFKKQVNNLYRSKLIKRKANKDGTITLTLTDKGKMKALTYKFEEIKLTNKKDWDGKWHIVFFDIPEKQRVARDVFRSKIKKIGFYELQHSIFAFPYECENEIEYIIETYKISKWVRFGILEKIDNDMYLRKFFGLQ</sequence>
<gene>
    <name evidence="2" type="ORF">A2561_02690</name>
</gene>
<proteinExistence type="predicted"/>
<protein>
    <recommendedName>
        <fullName evidence="1">Transcriptional repressor PaaX-like central Cas2-like domain-containing protein</fullName>
    </recommendedName>
</protein>
<evidence type="ECO:0000259" key="1">
    <source>
        <dbReference type="Pfam" id="PF20803"/>
    </source>
</evidence>
<reference evidence="2 3" key="1">
    <citation type="journal article" date="2016" name="Nat. Commun.">
        <title>Thousands of microbial genomes shed light on interconnected biogeochemical processes in an aquifer system.</title>
        <authorList>
            <person name="Anantharaman K."/>
            <person name="Brown C.T."/>
            <person name="Hug L.A."/>
            <person name="Sharon I."/>
            <person name="Castelle C.J."/>
            <person name="Probst A.J."/>
            <person name="Thomas B.C."/>
            <person name="Singh A."/>
            <person name="Wilkins M.J."/>
            <person name="Karaoz U."/>
            <person name="Brodie E.L."/>
            <person name="Williams K.H."/>
            <person name="Hubbard S.S."/>
            <person name="Banfield J.F."/>
        </authorList>
    </citation>
    <scope>NUCLEOTIDE SEQUENCE [LARGE SCALE GENOMIC DNA]</scope>
</reference>
<evidence type="ECO:0000313" key="3">
    <source>
        <dbReference type="Proteomes" id="UP000178935"/>
    </source>
</evidence>
<dbReference type="SUPFAM" id="SSF143430">
    <property type="entry name" value="TTP0101/SSO1404-like"/>
    <property type="match status" value="1"/>
</dbReference>